<keyword evidence="1" id="KW-0732">Signal</keyword>
<accession>A0A7R9ZMD8</accession>
<evidence type="ECO:0000256" key="1">
    <source>
        <dbReference type="SAM" id="SignalP"/>
    </source>
</evidence>
<proteinExistence type="predicted"/>
<reference evidence="2" key="1">
    <citation type="submission" date="2021-01" db="EMBL/GenBank/DDBJ databases">
        <authorList>
            <person name="Corre E."/>
            <person name="Pelletier E."/>
            <person name="Niang G."/>
            <person name="Scheremetjew M."/>
            <person name="Finn R."/>
            <person name="Kale V."/>
            <person name="Holt S."/>
            <person name="Cochrane G."/>
            <person name="Meng A."/>
            <person name="Brown T."/>
            <person name="Cohen L."/>
        </authorList>
    </citation>
    <scope>NUCLEOTIDE SEQUENCE</scope>
    <source>
        <strain evidence="2">CCMP3328</strain>
    </source>
</reference>
<sequence length="424" mass="47784">MLFSMHSFLIRLWGVITNFYNISRHNAFDDENFRNVPQERMEAYHGSTLYAGNPKQGGRGNCNHMQSYCHSLSPVCHYSTPDRMHALTNVVRQRNPTNYRTPAHGHSQSALPRQLKIDVLSIGSLTRPEHHAAQQQTIARHKSVRNFIPVNEHSVFSPSLQTNCFDKMSQLDLRNLKTKCADSNMPHYKVFLQMQGAMSPESFCQQKVLAEVLLRTLQQYSNQKDDSGSNGSGGHGGSSPQEYPDYLLIIHDTTYINIEAYYWELLYHHKLRDKAKDDENDNVSDNGIGNDADTASHSILTSQSSNHIPALSSSIPWSLSGCIRRIPSDFQCPIPKTEYGLVLSKGLVQILNQPIVCSTAERRHPFCTHIVDTHQFNEQAYFKDGMSLIELFCAMVMTNRGPTTVDGGTGDITADALGCYQMNW</sequence>
<gene>
    <name evidence="2" type="ORF">CAUS1442_LOCUS5877</name>
</gene>
<evidence type="ECO:0000313" key="2">
    <source>
        <dbReference type="EMBL" id="CAD8333772.1"/>
    </source>
</evidence>
<organism evidence="2">
    <name type="scientific">Craspedostauros australis</name>
    <dbReference type="NCBI Taxonomy" id="1486917"/>
    <lineage>
        <taxon>Eukaryota</taxon>
        <taxon>Sar</taxon>
        <taxon>Stramenopiles</taxon>
        <taxon>Ochrophyta</taxon>
        <taxon>Bacillariophyta</taxon>
        <taxon>Bacillariophyceae</taxon>
        <taxon>Bacillariophycidae</taxon>
        <taxon>Naviculales</taxon>
        <taxon>Naviculaceae</taxon>
        <taxon>Craspedostauros</taxon>
    </lineage>
</organism>
<dbReference type="AlphaFoldDB" id="A0A7R9ZMD8"/>
<feature type="chain" id="PRO_5031017210" evidence="1">
    <location>
        <begin position="18"/>
        <end position="424"/>
    </location>
</feature>
<protein>
    <submittedName>
        <fullName evidence="2">Uncharacterized protein</fullName>
    </submittedName>
</protein>
<name>A0A7R9ZMD8_9STRA</name>
<dbReference type="EMBL" id="HBEF01009345">
    <property type="protein sequence ID" value="CAD8333772.1"/>
    <property type="molecule type" value="Transcribed_RNA"/>
</dbReference>
<feature type="signal peptide" evidence="1">
    <location>
        <begin position="1"/>
        <end position="17"/>
    </location>
</feature>